<gene>
    <name evidence="2" type="ORF">DOF42_17240</name>
</gene>
<name>A0A5U0Q4X9_SALER</name>
<evidence type="ECO:0000256" key="1">
    <source>
        <dbReference type="SAM" id="MobiDB-lite"/>
    </source>
</evidence>
<evidence type="ECO:0000313" key="2">
    <source>
        <dbReference type="EMBL" id="EBO4818048.1"/>
    </source>
</evidence>
<reference evidence="2" key="1">
    <citation type="submission" date="2018-06" db="EMBL/GenBank/DDBJ databases">
        <authorList>
            <consortium name="PulseNet: The National Subtyping Network for Foodborne Disease Surveillance"/>
            <person name="Tarr C.L."/>
            <person name="Trees E."/>
            <person name="Katz L.S."/>
            <person name="Carleton-Romer H.A."/>
            <person name="Stroika S."/>
            <person name="Kucerova Z."/>
            <person name="Roache K.F."/>
            <person name="Sabol A.L."/>
            <person name="Besser J."/>
            <person name="Gerner-Smidt P."/>
        </authorList>
    </citation>
    <scope>NUCLEOTIDE SEQUENCE</scope>
    <source>
        <strain evidence="2">PNUSAS043090</strain>
    </source>
</reference>
<comment type="caution">
    <text evidence="2">The sequence shown here is derived from an EMBL/GenBank/DDBJ whole genome shotgun (WGS) entry which is preliminary data.</text>
</comment>
<dbReference type="AlphaFoldDB" id="A0A5U0Q4X9"/>
<dbReference type="EMBL" id="AAGIQQ010000022">
    <property type="protein sequence ID" value="EBO4818048.1"/>
    <property type="molecule type" value="Genomic_DNA"/>
</dbReference>
<feature type="region of interest" description="Disordered" evidence="1">
    <location>
        <begin position="1"/>
        <end position="20"/>
    </location>
</feature>
<organism evidence="2">
    <name type="scientific">Salmonella enterica</name>
    <name type="common">Salmonella choleraesuis</name>
    <dbReference type="NCBI Taxonomy" id="28901"/>
    <lineage>
        <taxon>Bacteria</taxon>
        <taxon>Pseudomonadati</taxon>
        <taxon>Pseudomonadota</taxon>
        <taxon>Gammaproteobacteria</taxon>
        <taxon>Enterobacterales</taxon>
        <taxon>Enterobacteriaceae</taxon>
        <taxon>Salmonella</taxon>
    </lineage>
</organism>
<protein>
    <submittedName>
        <fullName evidence="2">Phage tail protein</fullName>
    </submittedName>
</protein>
<sequence length="124" mass="13164">MKKESVDAVDVAESVDAAESVEPAAPARGVKLAQPVVREDRTITYVEIGDTIKQSGSLRGLSLADVLSLKTESVVTLLTRVTSPRLKESEVKSLATADFVALSQAIVPFLMPTGAKSAEETESY</sequence>
<proteinExistence type="predicted"/>
<feature type="compositionally biased region" description="Low complexity" evidence="1">
    <location>
        <begin position="8"/>
        <end position="20"/>
    </location>
</feature>
<accession>A0A5U0Q4X9</accession>